<evidence type="ECO:0000256" key="2">
    <source>
        <dbReference type="ARBA" id="ARBA00023163"/>
    </source>
</evidence>
<dbReference type="SUPFAM" id="SSF46894">
    <property type="entry name" value="C-terminal effector domain of the bipartite response regulators"/>
    <property type="match status" value="1"/>
</dbReference>
<organism evidence="4 5">
    <name type="scientific">Planococcus wigleyi</name>
    <dbReference type="NCBI Taxonomy" id="2762216"/>
    <lineage>
        <taxon>Bacteria</taxon>
        <taxon>Bacillati</taxon>
        <taxon>Bacillota</taxon>
        <taxon>Bacilli</taxon>
        <taxon>Bacillales</taxon>
        <taxon>Caryophanaceae</taxon>
        <taxon>Planococcus</taxon>
    </lineage>
</organism>
<sequence length="92" mass="10839">MVRKLSTREREVAVLVAKGKKDVEIATLLFISRRRVGELIFNIKEKWEITSRVEIGIGVYHFGWLHSQEERSMEHAAPIPFYATDHYREVRI</sequence>
<protein>
    <submittedName>
        <fullName evidence="4">Helix-turn-helix transcriptional regulator</fullName>
    </submittedName>
</protein>
<evidence type="ECO:0000313" key="4">
    <source>
        <dbReference type="EMBL" id="MBD8014520.1"/>
    </source>
</evidence>
<keyword evidence="5" id="KW-1185">Reference proteome</keyword>
<dbReference type="SMART" id="SM00421">
    <property type="entry name" value="HTH_LUXR"/>
    <property type="match status" value="1"/>
</dbReference>
<dbReference type="Proteomes" id="UP000658980">
    <property type="component" value="Unassembled WGS sequence"/>
</dbReference>
<dbReference type="Pfam" id="PF00196">
    <property type="entry name" value="GerE"/>
    <property type="match status" value="1"/>
</dbReference>
<dbReference type="InterPro" id="IPR016032">
    <property type="entry name" value="Sig_transdc_resp-reg_C-effctor"/>
</dbReference>
<dbReference type="Gene3D" id="1.10.10.10">
    <property type="entry name" value="Winged helix-like DNA-binding domain superfamily/Winged helix DNA-binding domain"/>
    <property type="match status" value="1"/>
</dbReference>
<accession>A0ABR8WBW4</accession>
<keyword evidence="1" id="KW-0805">Transcription regulation</keyword>
<dbReference type="InterPro" id="IPR000792">
    <property type="entry name" value="Tscrpt_reg_LuxR_C"/>
</dbReference>
<evidence type="ECO:0000259" key="3">
    <source>
        <dbReference type="PROSITE" id="PS50043"/>
    </source>
</evidence>
<gene>
    <name evidence="4" type="ORF">H9630_06775</name>
</gene>
<reference evidence="4 5" key="1">
    <citation type="submission" date="2020-08" db="EMBL/GenBank/DDBJ databases">
        <title>A Genomic Blueprint of the Chicken Gut Microbiome.</title>
        <authorList>
            <person name="Gilroy R."/>
            <person name="Ravi A."/>
            <person name="Getino M."/>
            <person name="Pursley I."/>
            <person name="Horton D.L."/>
            <person name="Alikhan N.-F."/>
            <person name="Baker D."/>
            <person name="Gharbi K."/>
            <person name="Hall N."/>
            <person name="Watson M."/>
            <person name="Adriaenssens E.M."/>
            <person name="Foster-Nyarko E."/>
            <person name="Jarju S."/>
            <person name="Secka A."/>
            <person name="Antonio M."/>
            <person name="Oren A."/>
            <person name="Chaudhuri R."/>
            <person name="La Ragione R.M."/>
            <person name="Hildebrand F."/>
            <person name="Pallen M.J."/>
        </authorList>
    </citation>
    <scope>NUCLEOTIDE SEQUENCE [LARGE SCALE GENOMIC DNA]</scope>
    <source>
        <strain evidence="4 5">Sa1BUA13</strain>
    </source>
</reference>
<evidence type="ECO:0000313" key="5">
    <source>
        <dbReference type="Proteomes" id="UP000658980"/>
    </source>
</evidence>
<dbReference type="PRINTS" id="PR00038">
    <property type="entry name" value="HTHLUXR"/>
</dbReference>
<dbReference type="PROSITE" id="PS50043">
    <property type="entry name" value="HTH_LUXR_2"/>
    <property type="match status" value="1"/>
</dbReference>
<feature type="domain" description="HTH luxR-type" evidence="3">
    <location>
        <begin position="1"/>
        <end position="63"/>
    </location>
</feature>
<comment type="caution">
    <text evidence="4">The sequence shown here is derived from an EMBL/GenBank/DDBJ whole genome shotgun (WGS) entry which is preliminary data.</text>
</comment>
<proteinExistence type="predicted"/>
<keyword evidence="2" id="KW-0804">Transcription</keyword>
<dbReference type="EMBL" id="JACSPU010000002">
    <property type="protein sequence ID" value="MBD8014520.1"/>
    <property type="molecule type" value="Genomic_DNA"/>
</dbReference>
<dbReference type="InterPro" id="IPR036388">
    <property type="entry name" value="WH-like_DNA-bd_sf"/>
</dbReference>
<evidence type="ECO:0000256" key="1">
    <source>
        <dbReference type="ARBA" id="ARBA00023015"/>
    </source>
</evidence>
<name>A0ABR8WBW4_9BACL</name>